<dbReference type="InterPro" id="IPR001680">
    <property type="entry name" value="WD40_rpt"/>
</dbReference>
<comment type="function">
    <text evidence="3">Component of the regulatory network controlling carbon source utilization through ubiquitination and deubiquitination involving creA, creB, creC, creD and acrB. Required to prevent the proteolysis of the CreB deubiquitinating enzyme in the absence of carbon catabolite repression. CreB deubiquitinating enzyme stabilized in a complex with the CreC leads to the expression of genes such as those in the proline and quinate pathways.</text>
</comment>
<dbReference type="PANTHER" id="PTHR14107">
    <property type="entry name" value="WD REPEAT PROTEIN"/>
    <property type="match status" value="1"/>
</dbReference>
<feature type="region of interest" description="Disordered" evidence="7">
    <location>
        <begin position="104"/>
        <end position="187"/>
    </location>
</feature>
<accession>A0A150ASM0</accession>
<dbReference type="Gene3D" id="2.130.10.10">
    <property type="entry name" value="YVTN repeat-like/Quinoprotein amine dehydrogenase"/>
    <property type="match status" value="1"/>
</dbReference>
<keyword evidence="9" id="KW-1185">Reference proteome</keyword>
<comment type="similarity">
    <text evidence="4">Belongs to the WD repeat creC family.</text>
</comment>
<evidence type="ECO:0000256" key="5">
    <source>
        <dbReference type="ARBA" id="ARBA00038682"/>
    </source>
</evidence>
<evidence type="ECO:0000256" key="4">
    <source>
        <dbReference type="ARBA" id="ARBA00038107"/>
    </source>
</evidence>
<evidence type="ECO:0000256" key="3">
    <source>
        <dbReference type="ARBA" id="ARBA00037241"/>
    </source>
</evidence>
<dbReference type="OrthoDB" id="3367at2759"/>
<dbReference type="AlphaFoldDB" id="A0A150ASM0"/>
<dbReference type="GO" id="GO:0032153">
    <property type="term" value="C:cell division site"/>
    <property type="evidence" value="ECO:0007669"/>
    <property type="project" value="TreeGrafter"/>
</dbReference>
<dbReference type="VEuPathDB" id="FungiDB:MMYC01_200021"/>
<feature type="compositionally biased region" description="Polar residues" evidence="7">
    <location>
        <begin position="142"/>
        <end position="154"/>
    </location>
</feature>
<dbReference type="SUPFAM" id="SSF50978">
    <property type="entry name" value="WD40 repeat-like"/>
    <property type="match status" value="1"/>
</dbReference>
<dbReference type="InterPro" id="IPR036322">
    <property type="entry name" value="WD40_repeat_dom_sf"/>
</dbReference>
<sequence>MFVLPPPPRYASQQGYGGVPITGQVPIMIETNNILTTPSGPEYQFLVGEGLYVLKEDLHLATPPPHPSEAPVVNPNPLSTAPQPATEGTRLSLVNLDVNPLSPSVYRTSSRSDGGPGSIQEHPDESQSSTDARESSSDAGRINSSEVPVFTSNAPAFGEGNSLLTPVAQKDANKRRKPKNNMSKSNSSFISRVINHETLGKRLQERAKDGLFAFANINRAFQWLDLSSPAKAEYLTKILFTKAHCLCHDVNRVAKSSSHIDVIMGFSTGEMIWWEPISQRYTRLNKHGIINGTPVSEIKWIPGSENLFLAAHMDGTLIVYDKEKEDASFSAEDEGAASGASGEASSSGTGANKWCYIHVVKSVHSKNQKTNPVAVWKLSNHRINAFAFSPDNRHLAVVSEDGSLRIIDYLKEELLDLFYAYYGGLTCVSWSPDGKYVVTGGQDDLISIWCPSEASQADPSSPSPSSGLIARCQGHHSWVTSVAFDPWRCDDKNYRFGSVGEDCRLCLWDFSVGMLHRPRAASVRQRGSISSRVPGIVPLQRVETSTTAATGGSGGGGERSDTNVTAAEVEVGGTKKKVVVPHPVEPRATTATLPPILSKSVDQDPLCWIGFTPDAILTSCKSGHIRTWSRPSELAQQLEKVEI</sequence>
<dbReference type="PANTHER" id="PTHR14107:SF16">
    <property type="entry name" value="AT02583P"/>
    <property type="match status" value="1"/>
</dbReference>
<evidence type="ECO:0000256" key="6">
    <source>
        <dbReference type="PROSITE-ProRule" id="PRU00221"/>
    </source>
</evidence>
<dbReference type="GO" id="GO:0005634">
    <property type="term" value="C:nucleus"/>
    <property type="evidence" value="ECO:0007669"/>
    <property type="project" value="TreeGrafter"/>
</dbReference>
<dbReference type="InterPro" id="IPR015943">
    <property type="entry name" value="WD40/YVTN_repeat-like_dom_sf"/>
</dbReference>
<dbReference type="InterPro" id="IPR051362">
    <property type="entry name" value="WD_repeat_creC_regulators"/>
</dbReference>
<feature type="compositionally biased region" description="Basic and acidic residues" evidence="7">
    <location>
        <begin position="121"/>
        <end position="136"/>
    </location>
</feature>
<gene>
    <name evidence="8" type="ORF">MMYC01_200021</name>
</gene>
<dbReference type="SMART" id="SM00320">
    <property type="entry name" value="WD40"/>
    <property type="match status" value="5"/>
</dbReference>
<dbReference type="GO" id="GO:0045013">
    <property type="term" value="P:carbon catabolite repression of transcription"/>
    <property type="evidence" value="ECO:0007669"/>
    <property type="project" value="TreeGrafter"/>
</dbReference>
<reference evidence="8 9" key="1">
    <citation type="journal article" date="2016" name="Genome Announc.">
        <title>Genome Sequence of Madurella mycetomatis mm55, Isolated from a Human Mycetoma Case in Sudan.</title>
        <authorList>
            <person name="Smit S."/>
            <person name="Derks M.F."/>
            <person name="Bervoets S."/>
            <person name="Fahal A."/>
            <person name="van Leeuwen W."/>
            <person name="van Belkum A."/>
            <person name="van de Sande W.W."/>
        </authorList>
    </citation>
    <scope>NUCLEOTIDE SEQUENCE [LARGE SCALE GENOMIC DNA]</scope>
    <source>
        <strain evidence="9">mm55</strain>
    </source>
</reference>
<comment type="subunit">
    <text evidence="5">Interacts with creB.</text>
</comment>
<dbReference type="Pfam" id="PF00400">
    <property type="entry name" value="WD40"/>
    <property type="match status" value="3"/>
</dbReference>
<protein>
    <submittedName>
        <fullName evidence="8">Catabolite repression protein creC</fullName>
    </submittedName>
</protein>
<evidence type="ECO:0000313" key="9">
    <source>
        <dbReference type="Proteomes" id="UP000078237"/>
    </source>
</evidence>
<evidence type="ECO:0000256" key="2">
    <source>
        <dbReference type="ARBA" id="ARBA00022737"/>
    </source>
</evidence>
<dbReference type="PROSITE" id="PS50082">
    <property type="entry name" value="WD_REPEATS_2"/>
    <property type="match status" value="1"/>
</dbReference>
<proteinExistence type="inferred from homology"/>
<organism evidence="8 9">
    <name type="scientific">Madurella mycetomatis</name>
    <dbReference type="NCBI Taxonomy" id="100816"/>
    <lineage>
        <taxon>Eukaryota</taxon>
        <taxon>Fungi</taxon>
        <taxon>Dikarya</taxon>
        <taxon>Ascomycota</taxon>
        <taxon>Pezizomycotina</taxon>
        <taxon>Sordariomycetes</taxon>
        <taxon>Sordariomycetidae</taxon>
        <taxon>Sordariales</taxon>
        <taxon>Sordariales incertae sedis</taxon>
        <taxon>Madurella</taxon>
    </lineage>
</organism>
<keyword evidence="2" id="KW-0677">Repeat</keyword>
<dbReference type="STRING" id="100816.A0A150ASM0"/>
<dbReference type="EMBL" id="LCTW02000001">
    <property type="protein sequence ID" value="KXX83379.1"/>
    <property type="molecule type" value="Genomic_DNA"/>
</dbReference>
<evidence type="ECO:0000256" key="7">
    <source>
        <dbReference type="SAM" id="MobiDB-lite"/>
    </source>
</evidence>
<keyword evidence="1 6" id="KW-0853">WD repeat</keyword>
<feature type="region of interest" description="Disordered" evidence="7">
    <location>
        <begin position="59"/>
        <end position="85"/>
    </location>
</feature>
<comment type="caution">
    <text evidence="8">The sequence shown here is derived from an EMBL/GenBank/DDBJ whole genome shotgun (WGS) entry which is preliminary data.</text>
</comment>
<dbReference type="GO" id="GO:0051286">
    <property type="term" value="C:cell tip"/>
    <property type="evidence" value="ECO:0007669"/>
    <property type="project" value="TreeGrafter"/>
</dbReference>
<feature type="repeat" description="WD" evidence="6">
    <location>
        <begin position="418"/>
        <end position="449"/>
    </location>
</feature>
<name>A0A150ASM0_9PEZI</name>
<evidence type="ECO:0000256" key="1">
    <source>
        <dbReference type="ARBA" id="ARBA00022574"/>
    </source>
</evidence>
<evidence type="ECO:0000313" key="8">
    <source>
        <dbReference type="EMBL" id="KXX83379.1"/>
    </source>
</evidence>
<dbReference type="PROSITE" id="PS50294">
    <property type="entry name" value="WD_REPEATS_REGION"/>
    <property type="match status" value="1"/>
</dbReference>
<dbReference type="Proteomes" id="UP000078237">
    <property type="component" value="Unassembled WGS sequence"/>
</dbReference>